<dbReference type="CDD" id="cd01949">
    <property type="entry name" value="GGDEF"/>
    <property type="match status" value="1"/>
</dbReference>
<dbReference type="Gene3D" id="3.20.20.450">
    <property type="entry name" value="EAL domain"/>
    <property type="match status" value="1"/>
</dbReference>
<dbReference type="InterPro" id="IPR052155">
    <property type="entry name" value="Biofilm_reg_signaling"/>
</dbReference>
<evidence type="ECO:0000313" key="7">
    <source>
        <dbReference type="Proteomes" id="UP000757435"/>
    </source>
</evidence>
<dbReference type="FunFam" id="3.20.20.450:FF:000001">
    <property type="entry name" value="Cyclic di-GMP phosphodiesterase yahA"/>
    <property type="match status" value="1"/>
</dbReference>
<accession>A0A951UKY7</accession>
<dbReference type="NCBIfam" id="TIGR00254">
    <property type="entry name" value="GGDEF"/>
    <property type="match status" value="1"/>
</dbReference>
<dbReference type="PANTHER" id="PTHR44757">
    <property type="entry name" value="DIGUANYLATE CYCLASE DGCP"/>
    <property type="match status" value="1"/>
</dbReference>
<proteinExistence type="predicted"/>
<feature type="coiled-coil region" evidence="2">
    <location>
        <begin position="139"/>
        <end position="184"/>
    </location>
</feature>
<dbReference type="Gene3D" id="3.40.50.2300">
    <property type="match status" value="1"/>
</dbReference>
<dbReference type="InterPro" id="IPR001633">
    <property type="entry name" value="EAL_dom"/>
</dbReference>
<dbReference type="InterPro" id="IPR029787">
    <property type="entry name" value="Nucleotide_cyclase"/>
</dbReference>
<dbReference type="SUPFAM" id="SSF55073">
    <property type="entry name" value="Nucleotide cyclase"/>
    <property type="match status" value="1"/>
</dbReference>
<evidence type="ECO:0000256" key="2">
    <source>
        <dbReference type="SAM" id="Coils"/>
    </source>
</evidence>
<dbReference type="PROSITE" id="PS50887">
    <property type="entry name" value="GGDEF"/>
    <property type="match status" value="1"/>
</dbReference>
<dbReference type="InterPro" id="IPR000160">
    <property type="entry name" value="GGDEF_dom"/>
</dbReference>
<sequence>MSQYLDHQHHFAQQERSPKEDILIVDDTPENLRLLSTILIRQGYGVRKAINGKIALMAAQTVQPDLILLDIMMPEMNGYEVCQHLKANPQTNQIPVIFLSALSEGNDKAKAFSVGGADYITKPFQLEEVLARVKQQITLRSVKLKNQKLTAELEQRVQERTHQLELANQELKQEINERQLLQTQLMRMALHDALTQLPNRSLFMQRLETALKRIKDDAGGQIAVLFLDCDRFKLVNDSLGHLAGDELLIAIGRRLATLLSPRDTLARLGGDEFAILIDRSNSFPLHISKLQAQLADQILEALTHPFQLEHHEVFINASIGVAIGDSSYSRPEHLLRDADTAMYRAKASGKAQYQVFAPAMHAATLELLQLETDLRRALQHNEFVCYYQPIIDLTSGKIVGFEALIRWQHPQRGLVMPGAFIPTAEEVGLIYAIGNWALKAACQQLYRWQKDYPDAHLSMSVNISARQFTQPDLVQEIDQILLETQLDPQYLKLEITESALMDNARSAVNVLQQLRARKIQLSIDDFGTGYSSLSYLHAFPIDTLKIDRSFVQRMDSNLETTDLIPLIINIAQTMGMNVTGEGIETSQQLAQLRALGCNFGQGFLFSEALAAQEATQLIAQSPRW</sequence>
<dbReference type="InterPro" id="IPR011006">
    <property type="entry name" value="CheY-like_superfamily"/>
</dbReference>
<reference evidence="6" key="1">
    <citation type="submission" date="2021-05" db="EMBL/GenBank/DDBJ databases">
        <authorList>
            <person name="Pietrasiak N."/>
            <person name="Ward R."/>
            <person name="Stajich J.E."/>
            <person name="Kurbessoian T."/>
        </authorList>
    </citation>
    <scope>NUCLEOTIDE SEQUENCE</scope>
    <source>
        <strain evidence="6">UHER 2000/2452</strain>
    </source>
</reference>
<dbReference type="SMART" id="SM00448">
    <property type="entry name" value="REC"/>
    <property type="match status" value="1"/>
</dbReference>
<dbReference type="PROSITE" id="PS50883">
    <property type="entry name" value="EAL"/>
    <property type="match status" value="1"/>
</dbReference>
<evidence type="ECO:0000256" key="1">
    <source>
        <dbReference type="PROSITE-ProRule" id="PRU00169"/>
    </source>
</evidence>
<feature type="modified residue" description="4-aspartylphosphate" evidence="1">
    <location>
        <position position="70"/>
    </location>
</feature>
<evidence type="ECO:0000259" key="5">
    <source>
        <dbReference type="PROSITE" id="PS50887"/>
    </source>
</evidence>
<dbReference type="AlphaFoldDB" id="A0A951UKY7"/>
<dbReference type="SMART" id="SM00267">
    <property type="entry name" value="GGDEF"/>
    <property type="match status" value="1"/>
</dbReference>
<evidence type="ECO:0000259" key="4">
    <source>
        <dbReference type="PROSITE" id="PS50883"/>
    </source>
</evidence>
<keyword evidence="2" id="KW-0175">Coiled coil</keyword>
<comment type="caution">
    <text evidence="6">The sequence shown here is derived from an EMBL/GenBank/DDBJ whole genome shotgun (WGS) entry which is preliminary data.</text>
</comment>
<dbReference type="CDD" id="cd01948">
    <property type="entry name" value="EAL"/>
    <property type="match status" value="1"/>
</dbReference>
<feature type="domain" description="GGDEF" evidence="5">
    <location>
        <begin position="220"/>
        <end position="358"/>
    </location>
</feature>
<dbReference type="Proteomes" id="UP000757435">
    <property type="component" value="Unassembled WGS sequence"/>
</dbReference>
<dbReference type="SUPFAM" id="SSF141868">
    <property type="entry name" value="EAL domain-like"/>
    <property type="match status" value="1"/>
</dbReference>
<name>A0A951UKY7_9CYAN</name>
<dbReference type="CDD" id="cd19920">
    <property type="entry name" value="REC_PA4781-like"/>
    <property type="match status" value="1"/>
</dbReference>
<dbReference type="Pfam" id="PF00990">
    <property type="entry name" value="GGDEF"/>
    <property type="match status" value="1"/>
</dbReference>
<evidence type="ECO:0000313" key="6">
    <source>
        <dbReference type="EMBL" id="MBW4657154.1"/>
    </source>
</evidence>
<dbReference type="Pfam" id="PF00072">
    <property type="entry name" value="Response_reg"/>
    <property type="match status" value="1"/>
</dbReference>
<dbReference type="InterPro" id="IPR043128">
    <property type="entry name" value="Rev_trsase/Diguanyl_cyclase"/>
</dbReference>
<protein>
    <submittedName>
        <fullName evidence="6">EAL domain-containing protein</fullName>
    </submittedName>
</protein>
<dbReference type="SMART" id="SM00052">
    <property type="entry name" value="EAL"/>
    <property type="match status" value="1"/>
</dbReference>
<dbReference type="InterPro" id="IPR035919">
    <property type="entry name" value="EAL_sf"/>
</dbReference>
<feature type="domain" description="Response regulatory" evidence="3">
    <location>
        <begin position="21"/>
        <end position="137"/>
    </location>
</feature>
<evidence type="ECO:0000259" key="3">
    <source>
        <dbReference type="PROSITE" id="PS50110"/>
    </source>
</evidence>
<dbReference type="Gene3D" id="3.30.70.270">
    <property type="match status" value="1"/>
</dbReference>
<reference evidence="6" key="2">
    <citation type="journal article" date="2022" name="Microbiol. Resour. Announc.">
        <title>Metagenome Sequencing to Explore Phylogenomics of Terrestrial Cyanobacteria.</title>
        <authorList>
            <person name="Ward R.D."/>
            <person name="Stajich J.E."/>
            <person name="Johansen J.R."/>
            <person name="Huntemann M."/>
            <person name="Clum A."/>
            <person name="Foster B."/>
            <person name="Foster B."/>
            <person name="Roux S."/>
            <person name="Palaniappan K."/>
            <person name="Varghese N."/>
            <person name="Mukherjee S."/>
            <person name="Reddy T.B.K."/>
            <person name="Daum C."/>
            <person name="Copeland A."/>
            <person name="Chen I.A."/>
            <person name="Ivanova N.N."/>
            <person name="Kyrpides N.C."/>
            <person name="Shapiro N."/>
            <person name="Eloe-Fadrosh E.A."/>
            <person name="Pietrasiak N."/>
        </authorList>
    </citation>
    <scope>NUCLEOTIDE SEQUENCE</scope>
    <source>
        <strain evidence="6">UHER 2000/2452</strain>
    </source>
</reference>
<keyword evidence="1" id="KW-0597">Phosphoprotein</keyword>
<dbReference type="PANTHER" id="PTHR44757:SF2">
    <property type="entry name" value="BIOFILM ARCHITECTURE MAINTENANCE PROTEIN MBAA"/>
    <property type="match status" value="1"/>
</dbReference>
<dbReference type="Pfam" id="PF00563">
    <property type="entry name" value="EAL"/>
    <property type="match status" value="1"/>
</dbReference>
<gene>
    <name evidence="6" type="ORF">KME15_00635</name>
</gene>
<dbReference type="EMBL" id="JAHHHD010000001">
    <property type="protein sequence ID" value="MBW4657154.1"/>
    <property type="molecule type" value="Genomic_DNA"/>
</dbReference>
<dbReference type="PROSITE" id="PS50110">
    <property type="entry name" value="RESPONSE_REGULATORY"/>
    <property type="match status" value="1"/>
</dbReference>
<feature type="domain" description="EAL" evidence="4">
    <location>
        <begin position="367"/>
        <end position="622"/>
    </location>
</feature>
<organism evidence="6 7">
    <name type="scientific">Drouetiella hepatica Uher 2000/2452</name>
    <dbReference type="NCBI Taxonomy" id="904376"/>
    <lineage>
        <taxon>Bacteria</taxon>
        <taxon>Bacillati</taxon>
        <taxon>Cyanobacteriota</taxon>
        <taxon>Cyanophyceae</taxon>
        <taxon>Oculatellales</taxon>
        <taxon>Oculatellaceae</taxon>
        <taxon>Drouetiella</taxon>
    </lineage>
</organism>
<dbReference type="InterPro" id="IPR001789">
    <property type="entry name" value="Sig_transdc_resp-reg_receiver"/>
</dbReference>
<dbReference type="SUPFAM" id="SSF52172">
    <property type="entry name" value="CheY-like"/>
    <property type="match status" value="1"/>
</dbReference>
<dbReference type="GO" id="GO:0000160">
    <property type="term" value="P:phosphorelay signal transduction system"/>
    <property type="evidence" value="ECO:0007669"/>
    <property type="project" value="InterPro"/>
</dbReference>